<dbReference type="GO" id="GO:0016209">
    <property type="term" value="F:antioxidant activity"/>
    <property type="evidence" value="ECO:0007669"/>
    <property type="project" value="InterPro"/>
</dbReference>
<dbReference type="InterPro" id="IPR036249">
    <property type="entry name" value="Thioredoxin-like_sf"/>
</dbReference>
<dbReference type="InterPro" id="IPR017937">
    <property type="entry name" value="Thioredoxin_CS"/>
</dbReference>
<accession>A0A1J5T0J1</accession>
<reference evidence="2" key="1">
    <citation type="submission" date="2016-10" db="EMBL/GenBank/DDBJ databases">
        <title>Sequence of Gallionella enrichment culture.</title>
        <authorList>
            <person name="Poehlein A."/>
            <person name="Muehling M."/>
            <person name="Daniel R."/>
        </authorList>
    </citation>
    <scope>NUCLEOTIDE SEQUENCE</scope>
</reference>
<dbReference type="Gene3D" id="3.40.30.10">
    <property type="entry name" value="Glutaredoxin"/>
    <property type="match status" value="1"/>
</dbReference>
<dbReference type="InterPro" id="IPR000866">
    <property type="entry name" value="AhpC/TSA"/>
</dbReference>
<organism evidence="2">
    <name type="scientific">mine drainage metagenome</name>
    <dbReference type="NCBI Taxonomy" id="410659"/>
    <lineage>
        <taxon>unclassified sequences</taxon>
        <taxon>metagenomes</taxon>
        <taxon>ecological metagenomes</taxon>
    </lineage>
</organism>
<protein>
    <submittedName>
        <fullName evidence="2">Thiol-disulfide oxidoreductase ResA</fullName>
    </submittedName>
</protein>
<evidence type="ECO:0000259" key="1">
    <source>
        <dbReference type="PROSITE" id="PS51352"/>
    </source>
</evidence>
<gene>
    <name evidence="2" type="primary">resA_7</name>
    <name evidence="2" type="ORF">GALL_48420</name>
</gene>
<proteinExistence type="predicted"/>
<dbReference type="CDD" id="cd02966">
    <property type="entry name" value="TlpA_like_family"/>
    <property type="match status" value="1"/>
</dbReference>
<dbReference type="PROSITE" id="PS00194">
    <property type="entry name" value="THIOREDOXIN_1"/>
    <property type="match status" value="1"/>
</dbReference>
<comment type="caution">
    <text evidence="2">The sequence shown here is derived from an EMBL/GenBank/DDBJ whole genome shotgun (WGS) entry which is preliminary data.</text>
</comment>
<dbReference type="EMBL" id="MLJW01000013">
    <property type="protein sequence ID" value="OIR13707.1"/>
    <property type="molecule type" value="Genomic_DNA"/>
</dbReference>
<sequence>MAPRMERSSRPTLPVCWPAALLALLLCCVPPARADGWNLKDKDGVHYRLSEQKGKWVLVNFWAPWCPPCLQEMPELEALQQQHRDVRVIGVAVLYRKNQEVLDAVRQTSVSYPIVLGNEDIASDFGEMRGMPASFLYSPSGKLVGRHDGPITRAEVEDILGGSASPDGGRF</sequence>
<dbReference type="AlphaFoldDB" id="A0A1J5T0J1"/>
<dbReference type="SUPFAM" id="SSF52833">
    <property type="entry name" value="Thioredoxin-like"/>
    <property type="match status" value="1"/>
</dbReference>
<name>A0A1J5T0J1_9ZZZZ</name>
<evidence type="ECO:0000313" key="2">
    <source>
        <dbReference type="EMBL" id="OIR13707.1"/>
    </source>
</evidence>
<dbReference type="InterPro" id="IPR050553">
    <property type="entry name" value="Thioredoxin_ResA/DsbE_sf"/>
</dbReference>
<dbReference type="PANTHER" id="PTHR42852:SF18">
    <property type="entry name" value="CHROMOSOME UNDETERMINED SCAFFOLD_47, WHOLE GENOME SHOTGUN SEQUENCE"/>
    <property type="match status" value="1"/>
</dbReference>
<dbReference type="PROSITE" id="PS51352">
    <property type="entry name" value="THIOREDOXIN_2"/>
    <property type="match status" value="1"/>
</dbReference>
<feature type="domain" description="Thioredoxin" evidence="1">
    <location>
        <begin position="28"/>
        <end position="165"/>
    </location>
</feature>
<dbReference type="Pfam" id="PF00578">
    <property type="entry name" value="AhpC-TSA"/>
    <property type="match status" value="1"/>
</dbReference>
<dbReference type="InterPro" id="IPR013766">
    <property type="entry name" value="Thioredoxin_domain"/>
</dbReference>
<dbReference type="PANTHER" id="PTHR42852">
    <property type="entry name" value="THIOL:DISULFIDE INTERCHANGE PROTEIN DSBE"/>
    <property type="match status" value="1"/>
</dbReference>
<dbReference type="GO" id="GO:0016491">
    <property type="term" value="F:oxidoreductase activity"/>
    <property type="evidence" value="ECO:0007669"/>
    <property type="project" value="InterPro"/>
</dbReference>